<dbReference type="Proteomes" id="UP001058974">
    <property type="component" value="Chromosome 5"/>
</dbReference>
<keyword evidence="2" id="KW-1185">Reference proteome</keyword>
<sequence>MIEPKASNGHRFILISIDYFTKWVEAASYVNVTRQVVTHFIKKEIICCYGIPRKIITNNASNLNNTMMRELTSLRTSTGATSYSLVYGMEVVLPIEVEIPSLRVIMEADLDEAE</sequence>
<dbReference type="EMBL" id="JAMSHJ010000005">
    <property type="protein sequence ID" value="KAI5409487.1"/>
    <property type="molecule type" value="Genomic_DNA"/>
</dbReference>
<protein>
    <recommendedName>
        <fullName evidence="3">Pol polyprotein</fullName>
    </recommendedName>
</protein>
<dbReference type="InterPro" id="IPR036397">
    <property type="entry name" value="RNaseH_sf"/>
</dbReference>
<gene>
    <name evidence="1" type="ORF">KIW84_055065</name>
</gene>
<accession>A0A9D4WXA6</accession>
<evidence type="ECO:0000313" key="2">
    <source>
        <dbReference type="Proteomes" id="UP001058974"/>
    </source>
</evidence>
<evidence type="ECO:0008006" key="3">
    <source>
        <dbReference type="Google" id="ProtNLM"/>
    </source>
</evidence>
<dbReference type="GO" id="GO:0003676">
    <property type="term" value="F:nucleic acid binding"/>
    <property type="evidence" value="ECO:0007669"/>
    <property type="project" value="InterPro"/>
</dbReference>
<dbReference type="Gramene" id="Psat05G0506500-T1">
    <property type="protein sequence ID" value="KAI5409487.1"/>
    <property type="gene ID" value="KIW84_055065"/>
</dbReference>
<reference evidence="1 2" key="1">
    <citation type="journal article" date="2022" name="Nat. Genet.">
        <title>Improved pea reference genome and pan-genome highlight genomic features and evolutionary characteristics.</title>
        <authorList>
            <person name="Yang T."/>
            <person name="Liu R."/>
            <person name="Luo Y."/>
            <person name="Hu S."/>
            <person name="Wang D."/>
            <person name="Wang C."/>
            <person name="Pandey M.K."/>
            <person name="Ge S."/>
            <person name="Xu Q."/>
            <person name="Li N."/>
            <person name="Li G."/>
            <person name="Huang Y."/>
            <person name="Saxena R.K."/>
            <person name="Ji Y."/>
            <person name="Li M."/>
            <person name="Yan X."/>
            <person name="He Y."/>
            <person name="Liu Y."/>
            <person name="Wang X."/>
            <person name="Xiang C."/>
            <person name="Varshney R.K."/>
            <person name="Ding H."/>
            <person name="Gao S."/>
            <person name="Zong X."/>
        </authorList>
    </citation>
    <scope>NUCLEOTIDE SEQUENCE [LARGE SCALE GENOMIC DNA]</scope>
    <source>
        <strain evidence="1 2">cv. Zhongwan 6</strain>
    </source>
</reference>
<dbReference type="SUPFAM" id="SSF53098">
    <property type="entry name" value="Ribonuclease H-like"/>
    <property type="match status" value="1"/>
</dbReference>
<dbReference type="InterPro" id="IPR012337">
    <property type="entry name" value="RNaseH-like_sf"/>
</dbReference>
<proteinExistence type="predicted"/>
<evidence type="ECO:0000313" key="1">
    <source>
        <dbReference type="EMBL" id="KAI5409487.1"/>
    </source>
</evidence>
<dbReference type="AlphaFoldDB" id="A0A9D4WXA6"/>
<dbReference type="Gene3D" id="3.30.420.10">
    <property type="entry name" value="Ribonuclease H-like superfamily/Ribonuclease H"/>
    <property type="match status" value="1"/>
</dbReference>
<name>A0A9D4WXA6_PEA</name>
<organism evidence="1 2">
    <name type="scientific">Pisum sativum</name>
    <name type="common">Garden pea</name>
    <name type="synonym">Lathyrus oleraceus</name>
    <dbReference type="NCBI Taxonomy" id="3888"/>
    <lineage>
        <taxon>Eukaryota</taxon>
        <taxon>Viridiplantae</taxon>
        <taxon>Streptophyta</taxon>
        <taxon>Embryophyta</taxon>
        <taxon>Tracheophyta</taxon>
        <taxon>Spermatophyta</taxon>
        <taxon>Magnoliopsida</taxon>
        <taxon>eudicotyledons</taxon>
        <taxon>Gunneridae</taxon>
        <taxon>Pentapetalae</taxon>
        <taxon>rosids</taxon>
        <taxon>fabids</taxon>
        <taxon>Fabales</taxon>
        <taxon>Fabaceae</taxon>
        <taxon>Papilionoideae</taxon>
        <taxon>50 kb inversion clade</taxon>
        <taxon>NPAAA clade</taxon>
        <taxon>Hologalegina</taxon>
        <taxon>IRL clade</taxon>
        <taxon>Fabeae</taxon>
        <taxon>Lathyrus</taxon>
    </lineage>
</organism>
<comment type="caution">
    <text evidence="1">The sequence shown here is derived from an EMBL/GenBank/DDBJ whole genome shotgun (WGS) entry which is preliminary data.</text>
</comment>